<reference evidence="2 3" key="1">
    <citation type="submission" date="2016-06" db="EMBL/GenBank/DDBJ databases">
        <authorList>
            <person name="Kjaerup R.B."/>
            <person name="Dalgaard T.S."/>
            <person name="Juul-Madsen H.R."/>
        </authorList>
    </citation>
    <scope>NUCLEOTIDE SEQUENCE [LARGE SCALE GENOMIC DNA]</scope>
    <source>
        <strain evidence="2 3">Pb300</strain>
    </source>
</reference>
<protein>
    <submittedName>
        <fullName evidence="2">Uncharacterized protein</fullName>
    </submittedName>
</protein>
<evidence type="ECO:0000313" key="3">
    <source>
        <dbReference type="Proteomes" id="UP000242814"/>
    </source>
</evidence>
<feature type="region of interest" description="Disordered" evidence="1">
    <location>
        <begin position="53"/>
        <end position="81"/>
    </location>
</feature>
<feature type="compositionally biased region" description="Polar residues" evidence="1">
    <location>
        <begin position="62"/>
        <end position="71"/>
    </location>
</feature>
<feature type="compositionally biased region" description="Polar residues" evidence="1">
    <location>
        <begin position="655"/>
        <end position="670"/>
    </location>
</feature>
<feature type="compositionally biased region" description="Low complexity" evidence="1">
    <location>
        <begin position="288"/>
        <end position="300"/>
    </location>
</feature>
<feature type="region of interest" description="Disordered" evidence="1">
    <location>
        <begin position="285"/>
        <end position="375"/>
    </location>
</feature>
<feature type="region of interest" description="Disordered" evidence="1">
    <location>
        <begin position="1"/>
        <end position="38"/>
    </location>
</feature>
<accession>A0A1D2JDH6</accession>
<evidence type="ECO:0000256" key="1">
    <source>
        <dbReference type="SAM" id="MobiDB-lite"/>
    </source>
</evidence>
<feature type="region of interest" description="Disordered" evidence="1">
    <location>
        <begin position="166"/>
        <end position="185"/>
    </location>
</feature>
<gene>
    <name evidence="2" type="ORF">ACO22_04311</name>
</gene>
<feature type="region of interest" description="Disordered" evidence="1">
    <location>
        <begin position="521"/>
        <end position="564"/>
    </location>
</feature>
<feature type="region of interest" description="Disordered" evidence="1">
    <location>
        <begin position="431"/>
        <end position="476"/>
    </location>
</feature>
<organism evidence="2 3">
    <name type="scientific">Paracoccidioides brasiliensis</name>
    <dbReference type="NCBI Taxonomy" id="121759"/>
    <lineage>
        <taxon>Eukaryota</taxon>
        <taxon>Fungi</taxon>
        <taxon>Dikarya</taxon>
        <taxon>Ascomycota</taxon>
        <taxon>Pezizomycotina</taxon>
        <taxon>Eurotiomycetes</taxon>
        <taxon>Eurotiomycetidae</taxon>
        <taxon>Onygenales</taxon>
        <taxon>Ajellomycetaceae</taxon>
        <taxon>Paracoccidioides</taxon>
    </lineage>
</organism>
<dbReference type="AlphaFoldDB" id="A0A1D2JDH6"/>
<proteinExistence type="predicted"/>
<feature type="region of interest" description="Disordered" evidence="1">
    <location>
        <begin position="191"/>
        <end position="271"/>
    </location>
</feature>
<sequence>MEQFRGNRPAMWAAQDQGGSHGRPVQPSYGQPLCQAPYPMPAYQEHPQPQAPYLVQHPGGPSVTSQYQVTHQGGPPPSAPHRVPYHGAPHAPAPYQIQYQVHPPAAAPYQGSYHEQQRAPAPYHVPHHEQPQSLARHQMLGLGQSQFNVPHHMEYDGQPQVQAQHHIEQHGRSQTQAQHHVPHYGQHQAQVGYHTPHHGQPQAQVGYHTPHHGQPQAQNQYHAPYHGPTGAQARPHGHLQENRQAQDRAQQQPMSRKKAIPRRQSMQTRAQALHQGQLIENDEVQGEAKQQATKQATPQKLVPKAQPTARATARPQIQYKPKHQAQFQAQQRAMHQQRSMDQRQAMNQQQAMTQQLAQLSSPVSPETLQRRKLPHPREPVLPGLGLFPPAPIVLPAHGRQMVTGLLPQPQQHTQEGTLRGRCGSALTSAIAPASASAPSLAPKQEQEPEPAVPSEQDRRPSKDLQEMGNPEPNAKELLDIQDVKRVGYALLPPSPPHHLPPLGQYACINRAATQQENELPRGIGNKRKAPKGHLGNYSHSGVSISQSSDQGLSRYNTEETTLPRKKPRLQEDSDLIETAITDPGPELALQGPENVRSQSDGTVALAINDGMKDTRSQSLHVEAPSARYDTAHAGPPMPKSDARASSGYIHGPIESKSNAQSSAEATVTSEKTYKDPLPMLLDAAELILGPLIPKGMFSNSQKAGEEKLTPKQKELVPLHKLSCFPNPRRHARLALKLKAKTAAKARGDSKQSYLPSHTGTCHGTEILQFPPWPGVLRYINPQPLDNLFPGTSGESRSYCRRVGERTQPNMPLSSLSRSAICANRQLERGTRIGAHQYENSFNIFQEFLKRPDMVLVLAHHMRVQELLILYRISRDFHNIINSRFRTVIQAQATLRAPQSAEIFPPRCYAKLCNPDPGLRPHPVASRAAWGEVRKVPSFRWLLMVCYREMVCHQIITILAEDGVPVPDRCESVIKKIWFLMDIPDNARRIALVQNREIFTNADIFFAVLFFVKLDMRFTDPVTGSGKDGMRRMLLSQPSLTLLWRTLKRTALVSKLQVMKTFARWKYEPPPIFRGMSVFGVPADQVGTLQYQAWGRTANRVRLQRPDELLLKESVRRQMSLHRNYSDLFFWGYLNPRTMQNYPPVTRDRELKAFDGLEEMLVPVEERSKDDTGKMVSNVVKG</sequence>
<dbReference type="VEuPathDB" id="FungiDB:PADG_07572"/>
<dbReference type="Proteomes" id="UP000242814">
    <property type="component" value="Unassembled WGS sequence"/>
</dbReference>
<name>A0A1D2JDH6_PARBR</name>
<feature type="compositionally biased region" description="Low complexity" evidence="1">
    <location>
        <begin position="324"/>
        <end position="358"/>
    </location>
</feature>
<feature type="compositionally biased region" description="Basic and acidic residues" evidence="1">
    <location>
        <begin position="455"/>
        <end position="465"/>
    </location>
</feature>
<dbReference type="VEuPathDB" id="FungiDB:PABG_04114"/>
<dbReference type="EMBL" id="LZYO01000167">
    <property type="protein sequence ID" value="ODH27079.1"/>
    <property type="molecule type" value="Genomic_DNA"/>
</dbReference>
<comment type="caution">
    <text evidence="2">The sequence shown here is derived from an EMBL/GenBank/DDBJ whole genome shotgun (WGS) entry which is preliminary data.</text>
</comment>
<feature type="region of interest" description="Disordered" evidence="1">
    <location>
        <begin position="628"/>
        <end position="670"/>
    </location>
</feature>
<feature type="compositionally biased region" description="Low complexity" evidence="1">
    <location>
        <begin position="431"/>
        <end position="442"/>
    </location>
</feature>
<feature type="compositionally biased region" description="Polar residues" evidence="1">
    <location>
        <begin position="537"/>
        <end position="560"/>
    </location>
</feature>
<evidence type="ECO:0000313" key="2">
    <source>
        <dbReference type="EMBL" id="ODH27079.1"/>
    </source>
</evidence>